<dbReference type="InterPro" id="IPR001867">
    <property type="entry name" value="OmpR/PhoB-type_DNA-bd"/>
</dbReference>
<dbReference type="InterPro" id="IPR002182">
    <property type="entry name" value="NB-ARC"/>
</dbReference>
<feature type="DNA-binding region" description="OmpR/PhoB-type" evidence="2">
    <location>
        <begin position="1"/>
        <end position="94"/>
    </location>
</feature>
<dbReference type="AlphaFoldDB" id="R4X5G7"/>
<keyword evidence="5" id="KW-1185">Reference proteome</keyword>
<feature type="domain" description="OmpR/PhoB-type" evidence="3">
    <location>
        <begin position="1"/>
        <end position="94"/>
    </location>
</feature>
<dbReference type="SUPFAM" id="SSF52540">
    <property type="entry name" value="P-loop containing nucleoside triphosphate hydrolases"/>
    <property type="match status" value="1"/>
</dbReference>
<dbReference type="HOGENOM" id="CLU_004665_7_0_4"/>
<dbReference type="GO" id="GO:0000160">
    <property type="term" value="P:phosphorelay signal transduction system"/>
    <property type="evidence" value="ECO:0007669"/>
    <property type="project" value="InterPro"/>
</dbReference>
<name>R4X5G7_9BURK</name>
<evidence type="ECO:0000256" key="2">
    <source>
        <dbReference type="PROSITE-ProRule" id="PRU01091"/>
    </source>
</evidence>
<dbReference type="PROSITE" id="PS51755">
    <property type="entry name" value="OMPR_PHOB"/>
    <property type="match status" value="1"/>
</dbReference>
<reference evidence="4 5" key="2">
    <citation type="journal article" date="2018" name="Int. J. Syst. Evol. Microbiol.">
        <title>Burkholderia insecticola sp. nov., a gut symbiotic bacterium of the bean bug Riptortus pedestris.</title>
        <authorList>
            <person name="Takeshita K."/>
            <person name="Tamaki H."/>
            <person name="Ohbayashi T."/>
            <person name="Meng X.-Y."/>
            <person name="Sone T."/>
            <person name="Mitani Y."/>
            <person name="Peeters C."/>
            <person name="Kikuchi Y."/>
            <person name="Vandamme P."/>
        </authorList>
    </citation>
    <scope>NUCLEOTIDE SEQUENCE [LARGE SCALE GENOMIC DNA]</scope>
    <source>
        <strain evidence="4">RPE64</strain>
        <plasmid evidence="4 5">p2</plasmid>
    </source>
</reference>
<dbReference type="GO" id="GO:0006355">
    <property type="term" value="P:regulation of DNA-templated transcription"/>
    <property type="evidence" value="ECO:0007669"/>
    <property type="project" value="InterPro"/>
</dbReference>
<dbReference type="InterPro" id="IPR036388">
    <property type="entry name" value="WH-like_DNA-bd_sf"/>
</dbReference>
<dbReference type="Pfam" id="PF00486">
    <property type="entry name" value="Trans_reg_C"/>
    <property type="match status" value="1"/>
</dbReference>
<dbReference type="Gene3D" id="3.40.50.300">
    <property type="entry name" value="P-loop containing nucleotide triphosphate hydrolases"/>
    <property type="match status" value="1"/>
</dbReference>
<dbReference type="KEGG" id="buo:BRPE64_ECDS00440"/>
<dbReference type="PATRIC" id="fig|758793.3.peg.6396"/>
<dbReference type="EMBL" id="AP013062">
    <property type="protein sequence ID" value="BAN28202.1"/>
    <property type="molecule type" value="Genomic_DNA"/>
</dbReference>
<organism evidence="4 5">
    <name type="scientific">Caballeronia insecticola</name>
    <dbReference type="NCBI Taxonomy" id="758793"/>
    <lineage>
        <taxon>Bacteria</taxon>
        <taxon>Pseudomonadati</taxon>
        <taxon>Pseudomonadota</taxon>
        <taxon>Betaproteobacteria</taxon>
        <taxon>Burkholderiales</taxon>
        <taxon>Burkholderiaceae</taxon>
        <taxon>Caballeronia</taxon>
    </lineage>
</organism>
<gene>
    <name evidence="4" type="ORF">BRPE64_ECDS00440</name>
</gene>
<dbReference type="PANTHER" id="PTHR47691">
    <property type="entry name" value="REGULATOR-RELATED"/>
    <property type="match status" value="1"/>
</dbReference>
<dbReference type="Proteomes" id="UP000013966">
    <property type="component" value="Plasmid p2"/>
</dbReference>
<dbReference type="PRINTS" id="PR00364">
    <property type="entry name" value="DISEASERSIST"/>
</dbReference>
<evidence type="ECO:0000256" key="1">
    <source>
        <dbReference type="ARBA" id="ARBA00023125"/>
    </source>
</evidence>
<dbReference type="GO" id="GO:0003677">
    <property type="term" value="F:DNA binding"/>
    <property type="evidence" value="ECO:0007669"/>
    <property type="project" value="UniProtKB-UniRule"/>
</dbReference>
<keyword evidence="1 2" id="KW-0238">DNA-binding</keyword>
<dbReference type="OrthoDB" id="9811542at2"/>
<proteinExistence type="predicted"/>
<evidence type="ECO:0000259" key="3">
    <source>
        <dbReference type="PROSITE" id="PS51755"/>
    </source>
</evidence>
<evidence type="ECO:0000313" key="4">
    <source>
        <dbReference type="EMBL" id="BAN28202.1"/>
    </source>
</evidence>
<dbReference type="InterPro" id="IPR016032">
    <property type="entry name" value="Sig_transdc_resp-reg_C-effctor"/>
</dbReference>
<dbReference type="RefSeq" id="WP_016355551.1">
    <property type="nucleotide sequence ID" value="NC_021295.1"/>
</dbReference>
<dbReference type="Pfam" id="PF00931">
    <property type="entry name" value="NB-ARC"/>
    <property type="match status" value="1"/>
</dbReference>
<geneLocation type="plasmid" evidence="4 5">
    <name>p2</name>
</geneLocation>
<keyword evidence="4" id="KW-0614">Plasmid</keyword>
<dbReference type="InterPro" id="IPR027417">
    <property type="entry name" value="P-loop_NTPase"/>
</dbReference>
<accession>R4X5G7</accession>
<dbReference type="Gene3D" id="1.10.10.10">
    <property type="entry name" value="Winged helix-like DNA-binding domain superfamily/Winged helix DNA-binding domain"/>
    <property type="match status" value="1"/>
</dbReference>
<reference evidence="4 5" key="1">
    <citation type="journal article" date="2013" name="Genome Announc.">
        <title>Complete Genome Sequence of Burkholderia sp. Strain RPE64, Bacterial Symbiont of the Bean Bug Riptortus pedestris.</title>
        <authorList>
            <person name="Shibata T.F."/>
            <person name="Maeda T."/>
            <person name="Nikoh N."/>
            <person name="Yamaguchi K."/>
            <person name="Oshima K."/>
            <person name="Hattori M."/>
            <person name="Nishiyama T."/>
            <person name="Hasebe M."/>
            <person name="Fukatsu T."/>
            <person name="Kikuchi Y."/>
            <person name="Shigenobu S."/>
        </authorList>
    </citation>
    <scope>NUCLEOTIDE SEQUENCE [LARGE SCALE GENOMIC DNA]</scope>
    <source>
        <plasmid evidence="4 5">p2</plasmid>
    </source>
</reference>
<evidence type="ECO:0000313" key="5">
    <source>
        <dbReference type="Proteomes" id="UP000013966"/>
    </source>
</evidence>
<dbReference type="CDD" id="cd00383">
    <property type="entry name" value="trans_reg_C"/>
    <property type="match status" value="1"/>
</dbReference>
<sequence>MINVGPLQVCLTERTVFRQDVPCSLSSRAFAILEALIASRGTVISKDKLLEHAWPKRIVEENNLQVHIVALRRALGPSRDLLRTVSGLGYMLLPQPDTASSERLARSSDLPPVDRLFGRSSAVHEVLSSFESSQVVTLTGAGGIGKTSLALEICHLLDSAFPCIRFISLAPLQSDRHLKEALLSSFSDVLKGSVLSVEELARKLRDFPCLIILDNCEHLIESAAYVTQTLTLGNPSVRVLATSREPLQIHSERVYAVPTLACPAPLAPQAEVVETDAVKLFLHRLRRSSAEFQIDESSLGLIGEICRRLEGFPLAIELAAARSAALGLDTVRMHLDDRFAILRGGSRDLPPRHQTLRAVFDWSYNLLSPTEQMLFRLTGIFVDGFSLEAASALMTRRGVSEAETVQALAGLVTKSLLHIDRASPRRFRQLESAQAYARSRLDELGETPAASAAHASFFRDFFAKGPYRSEQISVDAAHHVVGAEIGNMRAAMSWAFDRDERAHIGIELAGTAVPVLFELPLLDECEHWASVALDALKNPNVTARPVQARLGILSAYASAAVYTQGPSTQVESTWKEALLLAQTSQDSGHFLRAIWGLWNRSLYAGEPAQALTYALRFRSESQRIASPLHVALGCRVMGLTLHYAGKHAEARDELIAALSTSEIRKFRWSTTGVRTDQIAAIQASLARVNWFLGETGDCLQQAELAEETANMAGHELTIAYILIEATIPIAILQRNREALVRAVGELEIRCRRAGLRIWSACCDALAWIAEAMDRRLTADELLEMASSIDRIRQTGYLAPMPLIIGEFAKALAASGQHARALTEVDQALEHGVKHESWWYQPDLEGLRRSLDDLGPSFAGK</sequence>
<dbReference type="PANTHER" id="PTHR47691:SF3">
    <property type="entry name" value="HTH-TYPE TRANSCRIPTIONAL REGULATOR RV0890C-RELATED"/>
    <property type="match status" value="1"/>
</dbReference>
<dbReference type="SMART" id="SM00862">
    <property type="entry name" value="Trans_reg_C"/>
    <property type="match status" value="1"/>
</dbReference>
<dbReference type="SUPFAM" id="SSF46894">
    <property type="entry name" value="C-terminal effector domain of the bipartite response regulators"/>
    <property type="match status" value="1"/>
</dbReference>
<protein>
    <submittedName>
        <fullName evidence="4">Transcriptional regulator winged helix family</fullName>
    </submittedName>
</protein>
<dbReference type="GO" id="GO:0043531">
    <property type="term" value="F:ADP binding"/>
    <property type="evidence" value="ECO:0007669"/>
    <property type="project" value="InterPro"/>
</dbReference>